<dbReference type="AlphaFoldDB" id="A0A2L0FAF4"/>
<proteinExistence type="predicted"/>
<gene>
    <name evidence="2" type="ORF">SOCE26_101160</name>
</gene>
<dbReference type="Proteomes" id="UP000238348">
    <property type="component" value="Chromosome"/>
</dbReference>
<reference evidence="2 3" key="1">
    <citation type="submission" date="2015-09" db="EMBL/GenBank/DDBJ databases">
        <title>Sorangium comparison.</title>
        <authorList>
            <person name="Zaburannyi N."/>
            <person name="Bunk B."/>
            <person name="Overmann J."/>
            <person name="Mueller R."/>
        </authorList>
    </citation>
    <scope>NUCLEOTIDE SEQUENCE [LARGE SCALE GENOMIC DNA]</scope>
    <source>
        <strain evidence="2 3">So ce26</strain>
    </source>
</reference>
<evidence type="ECO:0000256" key="1">
    <source>
        <dbReference type="SAM" id="MobiDB-lite"/>
    </source>
</evidence>
<dbReference type="EMBL" id="CP012673">
    <property type="protein sequence ID" value="AUX48578.1"/>
    <property type="molecule type" value="Genomic_DNA"/>
</dbReference>
<dbReference type="RefSeq" id="WP_159398024.1">
    <property type="nucleotide sequence ID" value="NZ_CP012673.1"/>
</dbReference>
<accession>A0A2L0FAF4</accession>
<evidence type="ECO:0000313" key="3">
    <source>
        <dbReference type="Proteomes" id="UP000238348"/>
    </source>
</evidence>
<evidence type="ECO:0000313" key="2">
    <source>
        <dbReference type="EMBL" id="AUX48578.1"/>
    </source>
</evidence>
<feature type="compositionally biased region" description="Basic and acidic residues" evidence="1">
    <location>
        <begin position="11"/>
        <end position="20"/>
    </location>
</feature>
<organism evidence="2 3">
    <name type="scientific">Sorangium cellulosum</name>
    <name type="common">Polyangium cellulosum</name>
    <dbReference type="NCBI Taxonomy" id="56"/>
    <lineage>
        <taxon>Bacteria</taxon>
        <taxon>Pseudomonadati</taxon>
        <taxon>Myxococcota</taxon>
        <taxon>Polyangia</taxon>
        <taxon>Polyangiales</taxon>
        <taxon>Polyangiaceae</taxon>
        <taxon>Sorangium</taxon>
    </lineage>
</organism>
<feature type="region of interest" description="Disordered" evidence="1">
    <location>
        <begin position="1"/>
        <end position="26"/>
    </location>
</feature>
<sequence>MSGTRSSAAAVDDRRGHNEPVDLTPEEEEALLEAIAEDEQEDVIPLEELLGQLRR</sequence>
<name>A0A2L0FAF4_SORCE</name>
<protein>
    <submittedName>
        <fullName evidence="2">Uncharacterized protein</fullName>
    </submittedName>
</protein>